<dbReference type="KEGG" id="svl:Strvi_0157"/>
<evidence type="ECO:0000313" key="3">
    <source>
        <dbReference type="Proteomes" id="UP000008703"/>
    </source>
</evidence>
<dbReference type="HOGENOM" id="CLU_879766_0_0_11"/>
<dbReference type="Proteomes" id="UP000008703">
    <property type="component" value="Plasmid pSTRVI02"/>
</dbReference>
<accession>G2PHY1</accession>
<evidence type="ECO:0000313" key="2">
    <source>
        <dbReference type="EMBL" id="AEM88932.1"/>
    </source>
</evidence>
<dbReference type="AlphaFoldDB" id="G2PHY1"/>
<evidence type="ECO:0000256" key="1">
    <source>
        <dbReference type="SAM" id="MobiDB-lite"/>
    </source>
</evidence>
<proteinExistence type="predicted"/>
<reference evidence="2" key="1">
    <citation type="submission" date="2011-08" db="EMBL/GenBank/DDBJ databases">
        <title>Complete sequence of plasmid 2 of Streptomyces violaceusniger Tu 4113.</title>
        <authorList>
            <consortium name="US DOE Joint Genome Institute"/>
            <person name="Lucas S."/>
            <person name="Han J."/>
            <person name="Lapidus A."/>
            <person name="Cheng J.-F."/>
            <person name="Goodwin L."/>
            <person name="Pitluck S."/>
            <person name="Peters L."/>
            <person name="Ivanova N."/>
            <person name="Daligault H."/>
            <person name="Detter J.C."/>
            <person name="Han C."/>
            <person name="Tapia R."/>
            <person name="Land M."/>
            <person name="Hauser L."/>
            <person name="Kyrpides N."/>
            <person name="Ivanova N."/>
            <person name="Pagani I."/>
            <person name="Hagen A."/>
            <person name="Katz L."/>
            <person name="Fiedler H.-P."/>
            <person name="Keasling J."/>
            <person name="Fortman J."/>
            <person name="Woyke T."/>
        </authorList>
    </citation>
    <scope>NUCLEOTIDE SEQUENCE [LARGE SCALE GENOMIC DNA]</scope>
    <source>
        <strain evidence="2">Tu 4113</strain>
        <plasmid evidence="2">pSTRVI02</plasmid>
    </source>
</reference>
<feature type="compositionally biased region" description="Basic and acidic residues" evidence="1">
    <location>
        <begin position="1"/>
        <end position="14"/>
    </location>
</feature>
<geneLocation type="plasmid" evidence="2 3">
    <name>pSTRVI02</name>
</geneLocation>
<gene>
    <name evidence="2" type="ORF">Strvi_0157</name>
</gene>
<protein>
    <submittedName>
        <fullName evidence="2">Uncharacterized protein</fullName>
    </submittedName>
</protein>
<feature type="region of interest" description="Disordered" evidence="1">
    <location>
        <begin position="1"/>
        <end position="31"/>
    </location>
</feature>
<name>G2PHY1_STRV4</name>
<keyword evidence="2" id="KW-0614">Plasmid</keyword>
<organism evidence="2 3">
    <name type="scientific">Streptomyces violaceusniger (strain Tu 4113)</name>
    <dbReference type="NCBI Taxonomy" id="653045"/>
    <lineage>
        <taxon>Bacteria</taxon>
        <taxon>Bacillati</taxon>
        <taxon>Actinomycetota</taxon>
        <taxon>Actinomycetes</taxon>
        <taxon>Kitasatosporales</taxon>
        <taxon>Streptomycetaceae</taxon>
        <taxon>Streptomyces</taxon>
        <taxon>Streptomyces violaceusniger group</taxon>
    </lineage>
</organism>
<keyword evidence="3" id="KW-1185">Reference proteome</keyword>
<sequence>MSSKSQTEKPDRASVDGMTPTGDTSTHQVEGPPYQVSWETLSLAELESALEIGTECGCNPRGSRRGHASGIATAMTAGDWQSGIPDIVCLCTHGGISNGRHRCLAAVEARQPLTGWVGRDVPVEVIRYADIGLKRTPADALAGRGVGSYRTALGAAVRLLMLYDTQRDVHWSLWNRTRFTAPKIGDLFDQRYSGVVDTVEAGRQIESGTNCCPSAAAAFAYLMRREGGAERLAETAYGLAGGTPDVRDILAQARTRLSREAKHRGRKADHNRAPYELGLLITAVMAKEAGKARFTFGENSPMPKLGFAEQLAAEAV</sequence>
<dbReference type="EMBL" id="CP002996">
    <property type="protein sequence ID" value="AEM88932.1"/>
    <property type="molecule type" value="Genomic_DNA"/>
</dbReference>